<evidence type="ECO:0000256" key="7">
    <source>
        <dbReference type="ARBA" id="ARBA00004829"/>
    </source>
</evidence>
<dbReference type="CDD" id="cd00685">
    <property type="entry name" value="Trans_IPPS_HT"/>
    <property type="match status" value="1"/>
</dbReference>
<dbReference type="Pfam" id="PF03239">
    <property type="entry name" value="FTR1"/>
    <property type="match status" value="1"/>
</dbReference>
<dbReference type="Gene3D" id="1.10.357.140">
    <property type="entry name" value="UbiA prenyltransferase"/>
    <property type="match status" value="1"/>
</dbReference>
<dbReference type="NCBIfam" id="NF002995">
    <property type="entry name" value="PRK03759.1"/>
    <property type="match status" value="1"/>
</dbReference>
<keyword evidence="14" id="KW-0479">Metal-binding</keyword>
<keyword evidence="13 25" id="KW-0812">Transmembrane</keyword>
<dbReference type="SUPFAM" id="SSF51905">
    <property type="entry name" value="FAD/NAD(P)-binding domain"/>
    <property type="match status" value="1"/>
</dbReference>
<dbReference type="InterPro" id="IPR034981">
    <property type="entry name" value="Imelysin-like_EfeO/Algp7"/>
</dbReference>
<dbReference type="CDD" id="cd14656">
    <property type="entry name" value="Imelysin-like_EfeO"/>
    <property type="match status" value="1"/>
</dbReference>
<organism evidence="27 28">
    <name type="scientific">Acrobeloides nanus</name>
    <dbReference type="NCBI Taxonomy" id="290746"/>
    <lineage>
        <taxon>Eukaryota</taxon>
        <taxon>Metazoa</taxon>
        <taxon>Ecdysozoa</taxon>
        <taxon>Nematoda</taxon>
        <taxon>Chromadorea</taxon>
        <taxon>Rhabditida</taxon>
        <taxon>Tylenchina</taxon>
        <taxon>Cephalobomorpha</taxon>
        <taxon>Cephaloboidea</taxon>
        <taxon>Cephalobidae</taxon>
        <taxon>Acrobeloides</taxon>
    </lineage>
</organism>
<dbReference type="PANTHER" id="PTHR43734:SF1">
    <property type="entry name" value="PHYTOENE DESATURASE"/>
    <property type="match status" value="1"/>
</dbReference>
<dbReference type="EC" id="5.3.3.2" evidence="11"/>
<dbReference type="InterPro" id="IPR014105">
    <property type="entry name" value="Carotenoid/retinoid_OxRdtase"/>
</dbReference>
<keyword evidence="17" id="KW-0460">Magnesium</keyword>
<dbReference type="SFLD" id="SFLDS00005">
    <property type="entry name" value="Isoprenoid_Synthase_Type_I"/>
    <property type="match status" value="2"/>
</dbReference>
<evidence type="ECO:0000313" key="27">
    <source>
        <dbReference type="Proteomes" id="UP000887540"/>
    </source>
</evidence>
<evidence type="ECO:0000256" key="4">
    <source>
        <dbReference type="ARBA" id="ARBA00004141"/>
    </source>
</evidence>
<dbReference type="NCBIfam" id="TIGR02734">
    <property type="entry name" value="crtI_fam"/>
    <property type="match status" value="1"/>
</dbReference>
<evidence type="ECO:0000256" key="15">
    <source>
        <dbReference type="ARBA" id="ARBA00022729"/>
    </source>
</evidence>
<dbReference type="NCBIfam" id="NF009608">
    <property type="entry name" value="PRK13105.1"/>
    <property type="match status" value="1"/>
</dbReference>
<dbReference type="InterPro" id="IPR033749">
    <property type="entry name" value="Polyprenyl_synt_CS"/>
</dbReference>
<comment type="function">
    <text evidence="3">Catalyzes the 1,3-allylic rearrangement of the homoallylic substrate isopentenyl (IPP) to its highly electrophilic allylic isomer, dimethylallyl diphosphate (DMAPP).</text>
</comment>
<dbReference type="GO" id="GO:0033573">
    <property type="term" value="C:high-affinity iron permease complex"/>
    <property type="evidence" value="ECO:0007669"/>
    <property type="project" value="InterPro"/>
</dbReference>
<comment type="pathway">
    <text evidence="7">Carotenoid biosynthesis.</text>
</comment>
<comment type="subcellular location">
    <subcellularLocation>
        <location evidence="5">Cell envelope</location>
    </subcellularLocation>
    <subcellularLocation>
        <location evidence="4">Membrane</location>
        <topology evidence="4">Multi-pass membrane protein</topology>
    </subcellularLocation>
</comment>
<dbReference type="PROSITE" id="PS00444">
    <property type="entry name" value="POLYPRENYL_SYNTHASE_2"/>
    <property type="match status" value="1"/>
</dbReference>
<evidence type="ECO:0000256" key="23">
    <source>
        <dbReference type="ARBA" id="ARBA00023235"/>
    </source>
</evidence>
<evidence type="ECO:0000256" key="20">
    <source>
        <dbReference type="ARBA" id="ARBA00023004"/>
    </source>
</evidence>
<feature type="transmembrane region" description="Helical" evidence="25">
    <location>
        <begin position="277"/>
        <end position="297"/>
    </location>
</feature>
<dbReference type="Pfam" id="PF20628">
    <property type="entry name" value="Dyp_perox_C"/>
    <property type="match status" value="1"/>
</dbReference>
<evidence type="ECO:0000256" key="3">
    <source>
        <dbReference type="ARBA" id="ARBA00003951"/>
    </source>
</evidence>
<dbReference type="InterPro" id="IPR048328">
    <property type="entry name" value="Dyp_perox_C"/>
</dbReference>
<dbReference type="GO" id="GO:0004601">
    <property type="term" value="F:peroxidase activity"/>
    <property type="evidence" value="ECO:0007669"/>
    <property type="project" value="UniProtKB-KW"/>
</dbReference>
<feature type="transmembrane region" description="Helical" evidence="25">
    <location>
        <begin position="178"/>
        <end position="200"/>
    </location>
</feature>
<dbReference type="Gene3D" id="3.50.50.60">
    <property type="entry name" value="FAD/NAD(P)-binding domain"/>
    <property type="match status" value="2"/>
</dbReference>
<evidence type="ECO:0000256" key="8">
    <source>
        <dbReference type="ARBA" id="ARBA00005989"/>
    </source>
</evidence>
<dbReference type="Pfam" id="PF04261">
    <property type="entry name" value="Dyp_perox_N"/>
    <property type="match status" value="1"/>
</dbReference>
<evidence type="ECO:0000256" key="25">
    <source>
        <dbReference type="SAM" id="Phobius"/>
    </source>
</evidence>
<keyword evidence="19" id="KW-0560">Oxidoreductase</keyword>
<evidence type="ECO:0000256" key="1">
    <source>
        <dbReference type="ARBA" id="ARBA00000374"/>
    </source>
</evidence>
<evidence type="ECO:0000256" key="24">
    <source>
        <dbReference type="SAM" id="MobiDB-lite"/>
    </source>
</evidence>
<dbReference type="GO" id="GO:0004659">
    <property type="term" value="F:prenyltransferase activity"/>
    <property type="evidence" value="ECO:0007669"/>
    <property type="project" value="InterPro"/>
</dbReference>
<keyword evidence="15" id="KW-0732">Signal</keyword>
<feature type="region of interest" description="Disordered" evidence="24">
    <location>
        <begin position="889"/>
        <end position="910"/>
    </location>
</feature>
<dbReference type="CDD" id="cd02885">
    <property type="entry name" value="NUDIX_IPP_Isomerase"/>
    <property type="match status" value="1"/>
</dbReference>
<dbReference type="InterPro" id="IPR000086">
    <property type="entry name" value="NUDIX_hydrolase_dom"/>
</dbReference>
<dbReference type="NCBIfam" id="TIGR02150">
    <property type="entry name" value="IPP_isom_1"/>
    <property type="match status" value="1"/>
</dbReference>
<dbReference type="InterPro" id="IPR002937">
    <property type="entry name" value="Amino_oxidase"/>
</dbReference>
<dbReference type="Pfam" id="PF00348">
    <property type="entry name" value="polyprenyl_synt"/>
    <property type="match status" value="1"/>
</dbReference>
<reference evidence="28" key="1">
    <citation type="submission" date="2022-11" db="UniProtKB">
        <authorList>
            <consortium name="WormBaseParasite"/>
        </authorList>
    </citation>
    <scope>IDENTIFICATION</scope>
</reference>
<name>A0A914DG73_9BILA</name>
<feature type="compositionally biased region" description="Basic residues" evidence="24">
    <location>
        <begin position="2731"/>
        <end position="2751"/>
    </location>
</feature>
<comment type="similarity">
    <text evidence="8">Belongs to the EfeM/EfeO family.</text>
</comment>
<accession>A0A914DG73</accession>
<dbReference type="InterPro" id="IPR036188">
    <property type="entry name" value="FAD/NAD-bd_sf"/>
</dbReference>
<feature type="transmembrane region" description="Helical" evidence="25">
    <location>
        <begin position="107"/>
        <end position="124"/>
    </location>
</feature>
<feature type="region of interest" description="Disordered" evidence="24">
    <location>
        <begin position="2646"/>
        <end position="2751"/>
    </location>
</feature>
<feature type="transmembrane region" description="Helical" evidence="25">
    <location>
        <begin position="69"/>
        <end position="87"/>
    </location>
</feature>
<comment type="catalytic activity">
    <reaction evidence="1">
        <text>isopentenyl diphosphate = dimethylallyl diphosphate</text>
        <dbReference type="Rhea" id="RHEA:23284"/>
        <dbReference type="ChEBI" id="CHEBI:57623"/>
        <dbReference type="ChEBI" id="CHEBI:128769"/>
        <dbReference type="EC" id="5.3.3.2"/>
    </reaction>
</comment>
<keyword evidence="21 25" id="KW-0472">Membrane</keyword>
<dbReference type="WBParaSite" id="ACRNAN_scaffold24.g18191.t1">
    <property type="protein sequence ID" value="ACRNAN_scaffold24.g18191.t1"/>
    <property type="gene ID" value="ACRNAN_scaffold24.g18191"/>
</dbReference>
<dbReference type="InterPro" id="IPR000537">
    <property type="entry name" value="UbiA_prenyltransferase"/>
</dbReference>
<keyword evidence="23" id="KW-0413">Isomerase</keyword>
<dbReference type="PROSITE" id="PS51462">
    <property type="entry name" value="NUDIX"/>
    <property type="match status" value="1"/>
</dbReference>
<comment type="pathway">
    <text evidence="6">Isoprenoid biosynthesis; dimethylallyl diphosphate biosynthesis; dimethylallyl diphosphate from isopentenyl diphosphate: step 1/1.</text>
</comment>
<evidence type="ECO:0000313" key="28">
    <source>
        <dbReference type="WBParaSite" id="ACRNAN_scaffold24.g18191.t1"/>
    </source>
</evidence>
<dbReference type="Proteomes" id="UP000887540">
    <property type="component" value="Unplaced"/>
</dbReference>
<evidence type="ECO:0000256" key="2">
    <source>
        <dbReference type="ARBA" id="ARBA00001970"/>
    </source>
</evidence>
<dbReference type="InterPro" id="IPR004923">
    <property type="entry name" value="FTR1/Fip1/EfeU"/>
</dbReference>
<dbReference type="Pfam" id="PF01593">
    <property type="entry name" value="Amino_oxidase"/>
    <property type="match status" value="1"/>
</dbReference>
<dbReference type="InterPro" id="IPR038352">
    <property type="entry name" value="Imelysin_sf"/>
</dbReference>
<keyword evidence="22" id="KW-0414">Isoprene biosynthesis</keyword>
<keyword evidence="18 25" id="KW-1133">Transmembrane helix</keyword>
<feature type="transmembrane region" description="Helical" evidence="25">
    <location>
        <begin position="3064"/>
        <end position="3083"/>
    </location>
</feature>
<dbReference type="InterPro" id="IPR015797">
    <property type="entry name" value="NUDIX_hydrolase-like_dom_sf"/>
</dbReference>
<evidence type="ECO:0000256" key="5">
    <source>
        <dbReference type="ARBA" id="ARBA00004196"/>
    </source>
</evidence>
<keyword evidence="12" id="KW-0575">Peroxidase</keyword>
<dbReference type="GO" id="GO:0016117">
    <property type="term" value="P:carotenoid biosynthetic process"/>
    <property type="evidence" value="ECO:0007669"/>
    <property type="project" value="UniProtKB-KW"/>
</dbReference>
<dbReference type="Gene3D" id="1.20.1420.20">
    <property type="entry name" value="M75 peptidase, HXXE motif"/>
    <property type="match status" value="1"/>
</dbReference>
<dbReference type="Pfam" id="PF00494">
    <property type="entry name" value="SQS_PSY"/>
    <property type="match status" value="1"/>
</dbReference>
<dbReference type="Gene3D" id="1.10.600.10">
    <property type="entry name" value="Farnesyl Diphosphate Synthase"/>
    <property type="match status" value="2"/>
</dbReference>
<dbReference type="Gene3D" id="3.90.79.10">
    <property type="entry name" value="Nucleoside Triphosphate Pyrophosphohydrolase"/>
    <property type="match status" value="1"/>
</dbReference>
<evidence type="ECO:0000256" key="19">
    <source>
        <dbReference type="ARBA" id="ARBA00023002"/>
    </source>
</evidence>
<dbReference type="GO" id="GO:0005381">
    <property type="term" value="F:iron ion transmembrane transporter activity"/>
    <property type="evidence" value="ECO:0007669"/>
    <property type="project" value="InterPro"/>
</dbReference>
<dbReference type="Pfam" id="PF00293">
    <property type="entry name" value="NUDIX"/>
    <property type="match status" value="1"/>
</dbReference>
<feature type="transmembrane region" description="Helical" evidence="25">
    <location>
        <begin position="242"/>
        <end position="261"/>
    </location>
</feature>
<dbReference type="InterPro" id="IPR048327">
    <property type="entry name" value="Dyp_perox_N"/>
</dbReference>
<comment type="cofactor">
    <cofactor evidence="2">
        <name>heme b</name>
        <dbReference type="ChEBI" id="CHEBI:60344"/>
    </cofactor>
</comment>
<evidence type="ECO:0000256" key="9">
    <source>
        <dbReference type="ARBA" id="ARBA00007579"/>
    </source>
</evidence>
<feature type="transmembrane region" description="Helical" evidence="25">
    <location>
        <begin position="144"/>
        <end position="166"/>
    </location>
</feature>
<dbReference type="SFLD" id="SFLDG01018">
    <property type="entry name" value="Squalene/Phytoene_Synthase_Lik"/>
    <property type="match status" value="1"/>
</dbReference>
<dbReference type="Gene3D" id="1.20.120.1780">
    <property type="entry name" value="UbiA prenyltransferase"/>
    <property type="match status" value="1"/>
</dbReference>
<evidence type="ECO:0000256" key="10">
    <source>
        <dbReference type="ARBA" id="ARBA00008333"/>
    </source>
</evidence>
<feature type="transmembrane region" description="Helical" evidence="25">
    <location>
        <begin position="6"/>
        <end position="26"/>
    </location>
</feature>
<dbReference type="InterPro" id="IPR053377">
    <property type="entry name" value="Iron_uptake_EfeM/EfeO"/>
</dbReference>
<dbReference type="PANTHER" id="PTHR43734">
    <property type="entry name" value="PHYTOENE DESATURASE"/>
    <property type="match status" value="1"/>
</dbReference>
<evidence type="ECO:0000256" key="11">
    <source>
        <dbReference type="ARBA" id="ARBA00012057"/>
    </source>
</evidence>
<feature type="transmembrane region" description="Helical" evidence="25">
    <location>
        <begin position="2897"/>
        <end position="2923"/>
    </location>
</feature>
<feature type="compositionally biased region" description="Low complexity" evidence="24">
    <location>
        <begin position="2652"/>
        <end position="2692"/>
    </location>
</feature>
<comment type="similarity">
    <text evidence="9">Belongs to the IPP isomerase type 1 family.</text>
</comment>
<dbReference type="InterPro" id="IPR006314">
    <property type="entry name" value="Dyp_peroxidase"/>
</dbReference>
<dbReference type="NCBIfam" id="NF041757">
    <property type="entry name" value="EfeO"/>
    <property type="match status" value="1"/>
</dbReference>
<keyword evidence="27" id="KW-1185">Reference proteome</keyword>
<evidence type="ECO:0000256" key="17">
    <source>
        <dbReference type="ARBA" id="ARBA00022842"/>
    </source>
</evidence>
<dbReference type="PROSITE" id="PS51404">
    <property type="entry name" value="DYP_PEROXIDASE"/>
    <property type="match status" value="1"/>
</dbReference>
<dbReference type="NCBIfam" id="NF041756">
    <property type="entry name" value="EfeU"/>
    <property type="match status" value="1"/>
</dbReference>
<keyword evidence="20" id="KW-0408">Iron</keyword>
<evidence type="ECO:0000256" key="22">
    <source>
        <dbReference type="ARBA" id="ARBA00023229"/>
    </source>
</evidence>
<evidence type="ECO:0000256" key="16">
    <source>
        <dbReference type="ARBA" id="ARBA00022746"/>
    </source>
</evidence>
<dbReference type="InterPro" id="IPR011876">
    <property type="entry name" value="IsopentenylPP_isomerase_typ1"/>
</dbReference>
<evidence type="ECO:0000256" key="6">
    <source>
        <dbReference type="ARBA" id="ARBA00004826"/>
    </source>
</evidence>
<dbReference type="GO" id="GO:0046872">
    <property type="term" value="F:metal ion binding"/>
    <property type="evidence" value="ECO:0007669"/>
    <property type="project" value="UniProtKB-KW"/>
</dbReference>
<dbReference type="GO" id="GO:0020037">
    <property type="term" value="F:heme binding"/>
    <property type="evidence" value="ECO:0007669"/>
    <property type="project" value="InterPro"/>
</dbReference>
<keyword evidence="16" id="KW-0125">Carotenoid biosynthesis</keyword>
<dbReference type="InterPro" id="IPR011008">
    <property type="entry name" value="Dimeric_a/b-barrel"/>
</dbReference>
<dbReference type="InterPro" id="IPR002060">
    <property type="entry name" value="Squ/phyt_synthse"/>
</dbReference>
<evidence type="ECO:0000256" key="14">
    <source>
        <dbReference type="ARBA" id="ARBA00022723"/>
    </source>
</evidence>
<dbReference type="PROSITE" id="PS00723">
    <property type="entry name" value="POLYPRENYL_SYNTHASE_1"/>
    <property type="match status" value="1"/>
</dbReference>
<dbReference type="InterPro" id="IPR008949">
    <property type="entry name" value="Isoprenoid_synthase_dom_sf"/>
</dbReference>
<protein>
    <recommendedName>
        <fullName evidence="11">isopentenyl-diphosphate Delta-isomerase</fullName>
        <ecNumber evidence="11">5.3.3.2</ecNumber>
    </recommendedName>
</protein>
<evidence type="ECO:0000256" key="13">
    <source>
        <dbReference type="ARBA" id="ARBA00022692"/>
    </source>
</evidence>
<feature type="transmembrane region" description="Helical" evidence="25">
    <location>
        <begin position="2836"/>
        <end position="2855"/>
    </location>
</feature>
<feature type="transmembrane region" description="Helical" evidence="25">
    <location>
        <begin position="33"/>
        <end position="57"/>
    </location>
</feature>
<feature type="transmembrane region" description="Helical" evidence="25">
    <location>
        <begin position="2960"/>
        <end position="2981"/>
    </location>
</feature>
<dbReference type="SUPFAM" id="SSF55811">
    <property type="entry name" value="Nudix"/>
    <property type="match status" value="1"/>
</dbReference>
<comment type="similarity">
    <text evidence="10">Belongs to the oxidase-dependent Fe transporter (OFeT) (TC 9.A.10.1) family.</text>
</comment>
<dbReference type="InterPro" id="IPR044878">
    <property type="entry name" value="UbiA_sf"/>
</dbReference>
<evidence type="ECO:0000259" key="26">
    <source>
        <dbReference type="PROSITE" id="PS51462"/>
    </source>
</evidence>
<feature type="domain" description="Nudix hydrolase" evidence="26">
    <location>
        <begin position="1489"/>
        <end position="1631"/>
    </location>
</feature>
<dbReference type="Pfam" id="PF01040">
    <property type="entry name" value="UbiA"/>
    <property type="match status" value="1"/>
</dbReference>
<dbReference type="GO" id="GO:0004452">
    <property type="term" value="F:isopentenyl-diphosphate delta-isomerase activity"/>
    <property type="evidence" value="ECO:0007669"/>
    <property type="project" value="UniProtKB-EC"/>
</dbReference>
<proteinExistence type="inferred from homology"/>
<dbReference type="Pfam" id="PF09375">
    <property type="entry name" value="Peptidase_M75"/>
    <property type="match status" value="1"/>
</dbReference>
<evidence type="ECO:0000256" key="21">
    <source>
        <dbReference type="ARBA" id="ARBA00023136"/>
    </source>
</evidence>
<dbReference type="GO" id="GO:0042811">
    <property type="term" value="P:pheromone biosynthetic process"/>
    <property type="evidence" value="ECO:0007669"/>
    <property type="project" value="UniProtKB-ARBA"/>
</dbReference>
<dbReference type="CDD" id="cd13966">
    <property type="entry name" value="PT_UbiA_4"/>
    <property type="match status" value="1"/>
</dbReference>
<dbReference type="InterPro" id="IPR018976">
    <property type="entry name" value="Imelysin-like"/>
</dbReference>
<evidence type="ECO:0000256" key="18">
    <source>
        <dbReference type="ARBA" id="ARBA00022989"/>
    </source>
</evidence>
<dbReference type="InterPro" id="IPR000092">
    <property type="entry name" value="Polyprenyl_synt"/>
</dbReference>
<dbReference type="SUPFAM" id="SSF54909">
    <property type="entry name" value="Dimeric alpha+beta barrel"/>
    <property type="match status" value="1"/>
</dbReference>
<dbReference type="SUPFAM" id="SSF48576">
    <property type="entry name" value="Terpenoid synthases"/>
    <property type="match status" value="2"/>
</dbReference>
<feature type="transmembrane region" description="Helical" evidence="25">
    <location>
        <begin position="3027"/>
        <end position="3044"/>
    </location>
</feature>
<sequence>MLATLVIGLREGLEAALIVGIIAAFLRRNGRSLVPMWLGVGAAVMLSLIIGVTLSLIEVALPQAAQEGLETIIGAVAVVFVTLMIVWMNTHARGMRAELESEAQHALGRGGATALAVMAFLAVLKEGFETSVFLLATFSAAQSAGLAALGAVVGIALAALLGWGIFAGGVRIDLGRFFRLTSVFLVLVAAGLVVTCLRTAHEAGWLNAGQQRTIDLSAIVQPGSIQAALLTGVLGIPADPRLIEVVAWVAYLVPALCYLFWPRRARPSAAGAQRLRWVLATGCLVLAAAVALTAWLIPSPQVSSLALVDQASQAPAGSVVIADSGAARSAAFTYASGATADLPLDASTAASDTHLGVTTQHWQQTATTSPDGAPSTITLDALITLAGGRVPVGISAAQNPGPFTAQWNRTEVDEVWLTGAGLLDASAHSTLTVTLTGGGLQNARTVSVTDTAAIDAVTAPDAQSVASAAATAVEQGEGERVLWGAEVPGALVIAAAVLHRCRRPRKDLMNVRLLAPLTAAATLALVLSGCSAGAAPSATASGGATHVAVTLTGDNGGTCSLDAATAAAGPVTFTVTNQSATSITEIELLSGDRIVGEKENLAPGLSSASFTVTLDGGSYQLYCPGAATETIPFSVTGQAATPTGSAASLMAEGTQGYATYVDGVVDSMVTAVATLKSSIDAGDLTKAQADYALARPFYERIESDVDGFVLPGHSATDNAGSLDYLIDMRESNLDPAVGWHGFHAIERDLFQAGAITASTTQLAAELLTNVTTLDSLVKTLSYKPEDLANGAASLLEEVQSGKISGEEEAYSHIDLVDFAGNVEGAQQAFAYLEPGLTTLDSGLTQQISAQFAAVNKLLDGYRDQSAIGGYPCGAGPAGTACADRREGGDSLMSAAVPPREPSSQESPDAGVSRRGLLLGAAAGGLVAGVASGFAGGRAVAAQPTASSGDVVRLDNAVSFYGDAEQAGIRTPPQRHCVFMTFDLTTSSRTDLQTLLATWSAASAQLMRGATIGQVEPSQPSAIGDDTGEAVDLDPASLTVTIGLGPRVFGDEYGLAAQKPPLLRELSRLPSEALDPSLTGGDLSVQACADDPQVAYHAVRSLARVGKKLGAASTRWTVTGFGRASAGKGQSTPRNLMGFKDGTRNIVDDADFSQFVFTGDGPDWQRDGSYQVVRKIQMRIENWDTDRVSDQNRVFGRHKLSGAPLTGTVESDTPDFLKTDASGAPVIDPTAHIRLAAHENNNGLKILRRGYNYTDGINQYGFLDAGLLFISYQKDPAQFETLQRRLGSSDALNEYISHIGSGIFFLRGEAARASAVVRGDGVGQPIEEPRDHVEIGVGVRSGDVTHRAEALAIVREERGARCREERDHPRAAIVRMGAAFEVPRRREPVEQFGRRGRRDAQMPGDVVRTDRLPLLLADDQHAERREIGGVHPHVVFDARMHAVEGVVQRPHAHEHPLATVSDVEQVVLLDERAAPVGTTPKSTVHGADTPLHLAFSCHVLDDDGRVLITRRALSKQTWPGVWTNTFCGHPGPGEDLEAAVHRRARVELGLALDDVTLTLPDFRYRAVDASGVVENEPVARAAGPPTRPLRHRREGGAMIARISAVDRAAVDDAIDASLARLQKRGAGLGDAFDDLAAAMVRAASGGKRFRPALVLAAFRACGGTDGRRDAAASVAAAFELLHTAFVIHDDVIDHDTMRRGVPNVAGEFRRRALGDGATPSAATGVGEAAAILAGDVLLYEATRLVAAVDLPADLRSRLLDLLDDAVLVSAAGELADVEHAAADAEAEDDSLIATAHDKTAVYSFAAPLAAGAVIAGADETDAAALAACGTHLGLAFQLVDDLIGAFGTSAQAGRDAGVDLREAKQTPLIALARRTEGWHAVRDTLAVAHTGPIAVLDAQRALDESGARAALVALIDSALDAARTPHPVTDAPGIALYDRTAADAAATVIARYSTSFALAARLLGSRVRPHIRNVYALVRIADEIVDGPAAEAGVARDGQAELLAGLEAEVAAAVARGFSSNLVVHAFAGTARACGIGTDLTAPFFASMRTDLDTTVHDARSHEEYVYGSAEVVGLMCLAVFVNAGAVAPIQPDDRLVAGARALGRAFQDVNFLRDLDHDAAGLGRDYLGATDARSRADVLDRIDGDLDLAADTVPLLPRDCRPAVTAAHDLFAALSRRLRRADAAASHDGYTVTIVERGDDVGGRVGTWDRDGFRFDTGPSWYLMPDVFEHFFRLLGTTTERELDLVPLSPAYRVYSEGYDALDVPSGRGAASALFESIERGAGAKLERYLDSAADAYDLAVSRFLYDPYLGYAGLADGAVARQLPRLARLLVEPLASRVERTFTDRRLRQILEYPAVFLGGSPYGVPSLYHLMSHLDLTDGVRYPQGGFTALIRAIERLVRARGVVIETGADVTAIDVVAGRARGVRLADGRMLGGDVVVSTADRHHTETALLDDAHRELPESWWERRTPGPGALLILLGVRGELPELAHHTLLFTERWRENFDAIFGEPSAIPDPASLYVCRPSATDSTVAPAGHENLFVLVPIPADPSLGHGGIDGAGDAGIERAADAAIAQIASWCGVPDLVDRVVLRRTITPADFADDLNAWRGTSLGLAHTLRQSAVFRPRNGSAKVPNLFHAGTSSLPGIGLPMVTRRSTSASSWPRTSPSRRSPSCCSSATSPPSAPEPAAASSRGRNLDDLRAARAPVPRDHRRRHAAERRAPRIRTADGGIRPRRRRPARPHRRLRQRHDRRRAILLPARAPERHPHRTRPDRGLLLPAVRGVPRACDRRPRLAAREERRMNVVRTLFVSSRPVSWINTAYPFGAAYLLATREISVTLLVGVVFFLVPYNLAMYGINDVFDYESDLRNPRKGGAHGAVLDRRLHRVTLWAAGLSCLPFVVYLVIVGSALSWLVLAASLFFVVFYSAPPLRLKERPFADSATSSIHFFSPAVYGLVLAGATWTWALAAVIGAFALWGVASHAFGAVQDVAADREAGIDSVATAIGPRATVWFSLACYAAAALVVTGGAWPAPLAALLAVPYLVAVWPYRAVTAETAHRATVGWDRFLWINQFSGFAVTLLLIWWWQLAR</sequence>
<dbReference type="NCBIfam" id="TIGR01413">
    <property type="entry name" value="Dyp_perox_fam"/>
    <property type="match status" value="1"/>
</dbReference>
<evidence type="ECO:0000256" key="12">
    <source>
        <dbReference type="ARBA" id="ARBA00022559"/>
    </source>
</evidence>